<proteinExistence type="predicted"/>
<dbReference type="EMBL" id="JASAOG010000182">
    <property type="protein sequence ID" value="KAK0045320.1"/>
    <property type="molecule type" value="Genomic_DNA"/>
</dbReference>
<dbReference type="AlphaFoldDB" id="A0AAD8EZ38"/>
<name>A0AAD8EZ38_BIOPF</name>
<comment type="caution">
    <text evidence="1">The sequence shown here is derived from an EMBL/GenBank/DDBJ whole genome shotgun (WGS) entry which is preliminary data.</text>
</comment>
<organism evidence="1 2">
    <name type="scientific">Biomphalaria pfeifferi</name>
    <name type="common">Bloodfluke planorb</name>
    <name type="synonym">Freshwater snail</name>
    <dbReference type="NCBI Taxonomy" id="112525"/>
    <lineage>
        <taxon>Eukaryota</taxon>
        <taxon>Metazoa</taxon>
        <taxon>Spiralia</taxon>
        <taxon>Lophotrochozoa</taxon>
        <taxon>Mollusca</taxon>
        <taxon>Gastropoda</taxon>
        <taxon>Heterobranchia</taxon>
        <taxon>Euthyneura</taxon>
        <taxon>Panpulmonata</taxon>
        <taxon>Hygrophila</taxon>
        <taxon>Lymnaeoidea</taxon>
        <taxon>Planorbidae</taxon>
        <taxon>Biomphalaria</taxon>
    </lineage>
</organism>
<gene>
    <name evidence="1" type="ORF">Bpfe_025183</name>
</gene>
<dbReference type="Proteomes" id="UP001233172">
    <property type="component" value="Unassembled WGS sequence"/>
</dbReference>
<feature type="non-terminal residue" evidence="1">
    <location>
        <position position="89"/>
    </location>
</feature>
<evidence type="ECO:0000313" key="1">
    <source>
        <dbReference type="EMBL" id="KAK0045320.1"/>
    </source>
</evidence>
<keyword evidence="2" id="KW-1185">Reference proteome</keyword>
<protein>
    <submittedName>
        <fullName evidence="1">Uncharacterized protein</fullName>
    </submittedName>
</protein>
<reference evidence="1" key="1">
    <citation type="journal article" date="2023" name="PLoS Negl. Trop. Dis.">
        <title>A genome sequence for Biomphalaria pfeifferi, the major vector snail for the human-infecting parasite Schistosoma mansoni.</title>
        <authorList>
            <person name="Bu L."/>
            <person name="Lu L."/>
            <person name="Laidemitt M.R."/>
            <person name="Zhang S.M."/>
            <person name="Mutuku M."/>
            <person name="Mkoji G."/>
            <person name="Steinauer M."/>
            <person name="Loker E.S."/>
        </authorList>
    </citation>
    <scope>NUCLEOTIDE SEQUENCE</scope>
    <source>
        <strain evidence="1">KasaAsao</strain>
    </source>
</reference>
<sequence length="89" mass="10098">MAFVLGVLQVKFEDWWQCSPSLRRPSAQLLYRQKNHLLYRLVTFTLPLISMAPHSLPKPFFSKRLVTTGAWLANGFNGGATLALMTSFL</sequence>
<evidence type="ECO:0000313" key="2">
    <source>
        <dbReference type="Proteomes" id="UP001233172"/>
    </source>
</evidence>
<reference evidence="1" key="2">
    <citation type="submission" date="2023-04" db="EMBL/GenBank/DDBJ databases">
        <authorList>
            <person name="Bu L."/>
            <person name="Lu L."/>
            <person name="Laidemitt M.R."/>
            <person name="Zhang S.M."/>
            <person name="Mutuku M."/>
            <person name="Mkoji G."/>
            <person name="Steinauer M."/>
            <person name="Loker E.S."/>
        </authorList>
    </citation>
    <scope>NUCLEOTIDE SEQUENCE</scope>
    <source>
        <strain evidence="1">KasaAsao</strain>
        <tissue evidence="1">Whole Snail</tissue>
    </source>
</reference>
<accession>A0AAD8EZ38</accession>